<dbReference type="Gene3D" id="1.10.530.40">
    <property type="match status" value="1"/>
</dbReference>
<evidence type="ECO:0000256" key="2">
    <source>
        <dbReference type="ARBA" id="ARBA00022529"/>
    </source>
</evidence>
<dbReference type="EMBL" id="JMTK01000002">
    <property type="protein sequence ID" value="KJZ81711.1"/>
    <property type="molecule type" value="Genomic_DNA"/>
</dbReference>
<evidence type="ECO:0000256" key="3">
    <source>
        <dbReference type="ARBA" id="ARBA00022638"/>
    </source>
</evidence>
<keyword evidence="4 7" id="KW-0378">Hydrolase</keyword>
<organism evidence="8 9">
    <name type="scientific">Candidatus Liberibacter solanacearum</name>
    <dbReference type="NCBI Taxonomy" id="556287"/>
    <lineage>
        <taxon>Bacteria</taxon>
        <taxon>Pseudomonadati</taxon>
        <taxon>Pseudomonadota</taxon>
        <taxon>Alphaproteobacteria</taxon>
        <taxon>Hyphomicrobiales</taxon>
        <taxon>Rhizobiaceae</taxon>
        <taxon>Liberibacter</taxon>
    </lineage>
</organism>
<dbReference type="InterPro" id="IPR051018">
    <property type="entry name" value="Bacteriophage_GH24"/>
</dbReference>
<keyword evidence="2 7" id="KW-0929">Antimicrobial</keyword>
<dbReference type="RefSeq" id="WP_052691147.1">
    <property type="nucleotide sequence ID" value="NZ_JMTK01000002.1"/>
</dbReference>
<dbReference type="GO" id="GO:0009253">
    <property type="term" value="P:peptidoglycan catabolic process"/>
    <property type="evidence" value="ECO:0007669"/>
    <property type="project" value="InterPro"/>
</dbReference>
<proteinExistence type="inferred from homology"/>
<keyword evidence="6 7" id="KW-0326">Glycosidase</keyword>
<comment type="catalytic activity">
    <reaction evidence="1 7">
        <text>Hydrolysis of (1-&gt;4)-beta-linkages between N-acetylmuramic acid and N-acetyl-D-glucosamine residues in a peptidoglycan and between N-acetyl-D-glucosamine residues in chitodextrins.</text>
        <dbReference type="EC" id="3.2.1.17"/>
    </reaction>
</comment>
<dbReference type="InterPro" id="IPR033907">
    <property type="entry name" value="Endolysin_autolysin"/>
</dbReference>
<dbReference type="Proteomes" id="UP000033731">
    <property type="component" value="Unassembled WGS sequence"/>
</dbReference>
<dbReference type="Pfam" id="PF00959">
    <property type="entry name" value="Phage_lysozyme"/>
    <property type="match status" value="1"/>
</dbReference>
<comment type="caution">
    <text evidence="8">The sequence shown here is derived from an EMBL/GenBank/DDBJ whole genome shotgun (WGS) entry which is preliminary data.</text>
</comment>
<dbReference type="InterPro" id="IPR023346">
    <property type="entry name" value="Lysozyme-like_dom_sf"/>
</dbReference>
<evidence type="ECO:0000256" key="1">
    <source>
        <dbReference type="ARBA" id="ARBA00000632"/>
    </source>
</evidence>
<dbReference type="GO" id="GO:0031640">
    <property type="term" value="P:killing of cells of another organism"/>
    <property type="evidence" value="ECO:0007669"/>
    <property type="project" value="UniProtKB-KW"/>
</dbReference>
<keyword evidence="3 7" id="KW-0081">Bacteriolytic enzyme</keyword>
<dbReference type="InterPro" id="IPR002196">
    <property type="entry name" value="Glyco_hydro_24"/>
</dbReference>
<dbReference type="InterPro" id="IPR034690">
    <property type="entry name" value="Endolysin_T4_type"/>
</dbReference>
<dbReference type="SUPFAM" id="SSF53955">
    <property type="entry name" value="Lysozyme-like"/>
    <property type="match status" value="1"/>
</dbReference>
<gene>
    <name evidence="8" type="ORF">DJ66_0433</name>
</gene>
<keyword evidence="5" id="KW-1035">Host cytoplasm</keyword>
<evidence type="ECO:0000256" key="7">
    <source>
        <dbReference type="RuleBase" id="RU003788"/>
    </source>
</evidence>
<dbReference type="PATRIC" id="fig|556287.9.peg.456"/>
<dbReference type="GO" id="GO:0003796">
    <property type="term" value="F:lysozyme activity"/>
    <property type="evidence" value="ECO:0007669"/>
    <property type="project" value="UniProtKB-EC"/>
</dbReference>
<sequence>MRNIPSLMSELIKKFEGLRLKAYLDSVGVLTIGYGHTGPDVYADMYITLQQADDLLMQDASKSLDSLFAVSPIVESAGDNRISAIGDFVFNLGIGNYNKSTFKKCVDAQDWMNASQECKRWVHAGGKQLKGLVVRREAEAKLLLKS</sequence>
<dbReference type="EC" id="3.2.1.17" evidence="7"/>
<evidence type="ECO:0000313" key="8">
    <source>
        <dbReference type="EMBL" id="KJZ81711.1"/>
    </source>
</evidence>
<accession>A0A0F4VJS5</accession>
<dbReference type="CDD" id="cd00737">
    <property type="entry name" value="lyz_endolysin_autolysin"/>
    <property type="match status" value="1"/>
</dbReference>
<comment type="similarity">
    <text evidence="7">Belongs to the glycosyl hydrolase 24 family.</text>
</comment>
<evidence type="ECO:0000256" key="4">
    <source>
        <dbReference type="ARBA" id="ARBA00022801"/>
    </source>
</evidence>
<evidence type="ECO:0000256" key="6">
    <source>
        <dbReference type="ARBA" id="ARBA00023295"/>
    </source>
</evidence>
<dbReference type="PANTHER" id="PTHR38107">
    <property type="match status" value="1"/>
</dbReference>
<dbReference type="GO" id="GO:0016998">
    <property type="term" value="P:cell wall macromolecule catabolic process"/>
    <property type="evidence" value="ECO:0007669"/>
    <property type="project" value="InterPro"/>
</dbReference>
<evidence type="ECO:0000313" key="9">
    <source>
        <dbReference type="Proteomes" id="UP000033731"/>
    </source>
</evidence>
<dbReference type="AlphaFoldDB" id="A0A0F4VJS5"/>
<dbReference type="PANTHER" id="PTHR38107:SF3">
    <property type="entry name" value="LYSOZYME RRRD-RELATED"/>
    <property type="match status" value="1"/>
</dbReference>
<dbReference type="InterPro" id="IPR023347">
    <property type="entry name" value="Lysozyme_dom_sf"/>
</dbReference>
<protein>
    <recommendedName>
        <fullName evidence="7">Lysozyme</fullName>
        <ecNumber evidence="7">3.2.1.17</ecNumber>
    </recommendedName>
</protein>
<keyword evidence="9" id="KW-1185">Reference proteome</keyword>
<dbReference type="HAMAP" id="MF_04110">
    <property type="entry name" value="ENDOLYSIN_T4"/>
    <property type="match status" value="1"/>
</dbReference>
<dbReference type="GO" id="GO:0042742">
    <property type="term" value="P:defense response to bacterium"/>
    <property type="evidence" value="ECO:0007669"/>
    <property type="project" value="UniProtKB-KW"/>
</dbReference>
<reference evidence="8 9" key="1">
    <citation type="journal article" date="2015" name="Phytopathology">
        <title>Genomes of Candidatus Liberibacter solanacearum haplotype A from New Zealand and the USA suggest significant genome plasticity in the species.</title>
        <authorList>
            <person name="Thompson S.M."/>
            <person name="Johnson C.P."/>
            <person name="Lu A.Y."/>
            <person name="Frampton R.A."/>
            <person name="Sullivan K.L."/>
            <person name="Fiers M.W."/>
            <person name="Crowhurst R.N."/>
            <person name="Pitman A.R."/>
            <person name="Scott I."/>
            <person name="Gudmestad N.C."/>
            <person name="Smith G.R."/>
        </authorList>
    </citation>
    <scope>NUCLEOTIDE SEQUENCE [LARGE SCALE GENOMIC DNA]</scope>
    <source>
        <strain evidence="8 9">LsoNZ1</strain>
    </source>
</reference>
<evidence type="ECO:0000256" key="5">
    <source>
        <dbReference type="ARBA" id="ARBA00023200"/>
    </source>
</evidence>
<name>A0A0F4VJS5_9HYPH</name>